<dbReference type="Pfam" id="PF01584">
    <property type="entry name" value="CheW"/>
    <property type="match status" value="3"/>
</dbReference>
<reference evidence="2 3" key="1">
    <citation type="submission" date="2024-09" db="EMBL/GenBank/DDBJ databases">
        <authorList>
            <person name="Sun Q."/>
            <person name="Mori K."/>
        </authorList>
    </citation>
    <scope>NUCLEOTIDE SEQUENCE [LARGE SCALE GENOMIC DNA]</scope>
    <source>
        <strain evidence="2 3">CCM 7706</strain>
    </source>
</reference>
<gene>
    <name evidence="2" type="ORF">ACFFJC_00945</name>
</gene>
<dbReference type="RefSeq" id="WP_379485699.1">
    <property type="nucleotide sequence ID" value="NZ_JBHLWK010000001.1"/>
</dbReference>
<dbReference type="SMART" id="SM00260">
    <property type="entry name" value="CheW"/>
    <property type="match status" value="3"/>
</dbReference>
<proteinExistence type="predicted"/>
<dbReference type="Proteomes" id="UP001589798">
    <property type="component" value="Unassembled WGS sequence"/>
</dbReference>
<evidence type="ECO:0000259" key="1">
    <source>
        <dbReference type="PROSITE" id="PS50851"/>
    </source>
</evidence>
<evidence type="ECO:0000313" key="2">
    <source>
        <dbReference type="EMBL" id="MFC0202833.1"/>
    </source>
</evidence>
<dbReference type="InterPro" id="IPR036061">
    <property type="entry name" value="CheW-like_dom_sf"/>
</dbReference>
<feature type="domain" description="CheW-like" evidence="1">
    <location>
        <begin position="142"/>
        <end position="286"/>
    </location>
</feature>
<dbReference type="Gene3D" id="2.30.30.40">
    <property type="entry name" value="SH3 Domains"/>
    <property type="match status" value="2"/>
</dbReference>
<dbReference type="Gene3D" id="2.40.50.180">
    <property type="entry name" value="CheA-289, Domain 4"/>
    <property type="match status" value="3"/>
</dbReference>
<dbReference type="SUPFAM" id="SSF50341">
    <property type="entry name" value="CheW-like"/>
    <property type="match status" value="3"/>
</dbReference>
<organism evidence="2 3">
    <name type="scientific">Novosphingobium soli</name>
    <dbReference type="NCBI Taxonomy" id="574956"/>
    <lineage>
        <taxon>Bacteria</taxon>
        <taxon>Pseudomonadati</taxon>
        <taxon>Pseudomonadota</taxon>
        <taxon>Alphaproteobacteria</taxon>
        <taxon>Sphingomonadales</taxon>
        <taxon>Sphingomonadaceae</taxon>
        <taxon>Novosphingobium</taxon>
    </lineage>
</organism>
<dbReference type="PANTHER" id="PTHR22617:SF23">
    <property type="entry name" value="CHEMOTAXIS PROTEIN CHEW"/>
    <property type="match status" value="1"/>
</dbReference>
<evidence type="ECO:0000313" key="3">
    <source>
        <dbReference type="Proteomes" id="UP001589798"/>
    </source>
</evidence>
<dbReference type="PROSITE" id="PS50851">
    <property type="entry name" value="CHEW"/>
    <property type="match status" value="3"/>
</dbReference>
<feature type="domain" description="CheW-like" evidence="1">
    <location>
        <begin position="309"/>
        <end position="450"/>
    </location>
</feature>
<feature type="domain" description="CheW-like" evidence="1">
    <location>
        <begin position="8"/>
        <end position="151"/>
    </location>
</feature>
<dbReference type="EMBL" id="JBHLWK010000001">
    <property type="protein sequence ID" value="MFC0202833.1"/>
    <property type="molecule type" value="Genomic_DNA"/>
</dbReference>
<keyword evidence="3" id="KW-1185">Reference proteome</keyword>
<accession>A0ABV6CQ27</accession>
<name>A0ABV6CQ27_9SPHN</name>
<dbReference type="InterPro" id="IPR039315">
    <property type="entry name" value="CheW"/>
</dbReference>
<comment type="caution">
    <text evidence="2">The sequence shown here is derived from an EMBL/GenBank/DDBJ whole genome shotgun (WGS) entry which is preliminary data.</text>
</comment>
<sequence length="465" mass="48575">MNAATAPDARTLTFRLGDEHLGVAAALVREVVPLPRLTRVPHAPRALLGVANIRGTVVPVLSVARLLGRAEAATARVIVAEADGPIGLAVSAVSGFADDDAAIPRIEIASLVASAVPERRAPRSPGAIAASFAHASETQSDGVALVVFSAGGQNFALPIGSVEEVLPLPPEIARLPQADAVALGSIASRGAVLPLLSLAALLGLPGGSAGRRERIIVVRIGTHRVGIVVEAMGGIETVPEGHVDPVPQVLNRGGGEARICAICRLEGGRRLLSVLAPDQLVSEVMTARLMRGEAEDKGEVIRNAKIERGERFLLFRIGGDSFGLPILAVQEVTPLPSRLTPLPKAPAFVQGLMNARGQVIPVIDQARRFNGEPVTGEKARVIVVQIGDLTAGFVVDAVSDIVEVPENALRPAPDLGEPGTRVFDRVASLDEEESLVLIVSPQELLDRAERDLLLTLGQKAAKTEA</sequence>
<dbReference type="PANTHER" id="PTHR22617">
    <property type="entry name" value="CHEMOTAXIS SENSOR HISTIDINE KINASE-RELATED"/>
    <property type="match status" value="1"/>
</dbReference>
<dbReference type="InterPro" id="IPR002545">
    <property type="entry name" value="CheW-lke_dom"/>
</dbReference>
<protein>
    <submittedName>
        <fullName evidence="2">Chemotaxis protein CheW</fullName>
    </submittedName>
</protein>